<sequence>MSALNFVDAHMVIFRLIIVYVFP</sequence>
<dbReference type="AlphaFoldDB" id="A0A381P7J2"/>
<evidence type="ECO:0000313" key="1">
    <source>
        <dbReference type="EMBL" id="SUZ62921.1"/>
    </source>
</evidence>
<accession>A0A381P7J2</accession>
<proteinExistence type="predicted"/>
<dbReference type="EMBL" id="UINC01000898">
    <property type="protein sequence ID" value="SUZ62921.1"/>
    <property type="molecule type" value="Genomic_DNA"/>
</dbReference>
<name>A0A381P7J2_9ZZZZ</name>
<organism evidence="1">
    <name type="scientific">marine metagenome</name>
    <dbReference type="NCBI Taxonomy" id="408172"/>
    <lineage>
        <taxon>unclassified sequences</taxon>
        <taxon>metagenomes</taxon>
        <taxon>ecological metagenomes</taxon>
    </lineage>
</organism>
<reference evidence="1" key="1">
    <citation type="submission" date="2018-05" db="EMBL/GenBank/DDBJ databases">
        <authorList>
            <person name="Lanie J.A."/>
            <person name="Ng W.-L."/>
            <person name="Kazmierczak K.M."/>
            <person name="Andrzejewski T.M."/>
            <person name="Davidsen T.M."/>
            <person name="Wayne K.J."/>
            <person name="Tettelin H."/>
            <person name="Glass J.I."/>
            <person name="Rusch D."/>
            <person name="Podicherti R."/>
            <person name="Tsui H.-C.T."/>
            <person name="Winkler M.E."/>
        </authorList>
    </citation>
    <scope>NUCLEOTIDE SEQUENCE</scope>
</reference>
<protein>
    <submittedName>
        <fullName evidence="1">Uncharacterized protein</fullName>
    </submittedName>
</protein>
<gene>
    <name evidence="1" type="ORF">METZ01_LOCUS15775</name>
</gene>